<name>A0A060DDK2_9PROT</name>
<accession>A0A060DDK2</accession>
<feature type="chain" id="PRO_5001585709" evidence="5">
    <location>
        <begin position="31"/>
        <end position="562"/>
    </location>
</feature>
<reference evidence="7 8" key="1">
    <citation type="journal article" date="2014" name="Genome Announc.">
        <title>Complete Genome Sequence of the Model Rhizosphere Strain Azospirillum brasilense Az39, Successfully Applied in Agriculture.</title>
        <authorList>
            <person name="Rivera D."/>
            <person name="Revale S."/>
            <person name="Molina R."/>
            <person name="Gualpa J."/>
            <person name="Puente M."/>
            <person name="Maroniche G."/>
            <person name="Paris G."/>
            <person name="Baker D."/>
            <person name="Clavijo B."/>
            <person name="McLay K."/>
            <person name="Spaepen S."/>
            <person name="Perticari A."/>
            <person name="Vazquez M."/>
            <person name="Wisniewski-Dye F."/>
            <person name="Watkins C."/>
            <person name="Martinez-Abarca F."/>
            <person name="Vanderleyden J."/>
            <person name="Cassan F."/>
        </authorList>
    </citation>
    <scope>NUCLEOTIDE SEQUENCE [LARGE SCALE GENOMIC DNA]</scope>
    <source>
        <strain evidence="7 8">Az39</strain>
    </source>
</reference>
<evidence type="ECO:0000256" key="2">
    <source>
        <dbReference type="ARBA" id="ARBA00005695"/>
    </source>
</evidence>
<dbReference type="PIRSF" id="PIRSF002741">
    <property type="entry name" value="MppA"/>
    <property type="match status" value="1"/>
</dbReference>
<dbReference type="GO" id="GO:1904680">
    <property type="term" value="F:peptide transmembrane transporter activity"/>
    <property type="evidence" value="ECO:0007669"/>
    <property type="project" value="TreeGrafter"/>
</dbReference>
<dbReference type="GO" id="GO:0030288">
    <property type="term" value="C:outer membrane-bounded periplasmic space"/>
    <property type="evidence" value="ECO:0007669"/>
    <property type="project" value="UniProtKB-ARBA"/>
</dbReference>
<sequence>MRTGLARTGLAAFTLAAALGAPTIATPALAAKDELVIGMTQFPSNWHPSMEAMMAKSYVLSMARRPFTAYDPDWRLTCLLCTELPALDKGTAEVETRADGKKGIKVTYTINPKATWGDGTPVTTEDVLFTWTVGKHPQSGYSNFDLFARDIVAIDAKDERTFTIHRDKAVCSYAEINDFEILPAHLERPVFEADPATYRNRSKYETDTTNPGLWFGPYRIAQVEPGSHVVLEPNPTWWGAKPTFKRVIVKSIENTAALEANLLAGQVDMVPGETGLPLDQVLAFEKRHGSRYNVFYKPGLFFEHVELNLDNPALADVRVRRALLHAIDREAISKQLYDGRQPVAHNEISPLDRVHAPGYPTYAFDPALAGKLLDEAGWSERRAGVRHNAKGERLSLEIMTTAGNRSREVLQQVLQAQWRQAGVEVRIVNEPARVLFGDTLEKRRFKSMALFAWISAPENIPRTILHSSMIPTEANNWAGQNYTGYRNPEMDKVLEDLEHVCEPDANRALWAKLQTLYAQDLPNLPLFFRADPFILPPWLEGVVPTGHLDSSTLWIETWKAKE</sequence>
<dbReference type="CDD" id="cd08513">
    <property type="entry name" value="PBP2_thermophilic_Hb8_like"/>
    <property type="match status" value="1"/>
</dbReference>
<evidence type="ECO:0000256" key="5">
    <source>
        <dbReference type="SAM" id="SignalP"/>
    </source>
</evidence>
<dbReference type="InterPro" id="IPR039424">
    <property type="entry name" value="SBP_5"/>
</dbReference>
<comment type="subcellular location">
    <subcellularLocation>
        <location evidence="1">Periplasm</location>
    </subcellularLocation>
</comment>
<dbReference type="Gene3D" id="3.90.76.10">
    <property type="entry name" value="Dipeptide-binding Protein, Domain 1"/>
    <property type="match status" value="1"/>
</dbReference>
<keyword evidence="3" id="KW-0813">Transport</keyword>
<dbReference type="PANTHER" id="PTHR30290:SF9">
    <property type="entry name" value="OLIGOPEPTIDE-BINDING PROTEIN APPA"/>
    <property type="match status" value="1"/>
</dbReference>
<dbReference type="GO" id="GO:0015833">
    <property type="term" value="P:peptide transport"/>
    <property type="evidence" value="ECO:0007669"/>
    <property type="project" value="TreeGrafter"/>
</dbReference>
<protein>
    <submittedName>
        <fullName evidence="7">Peptide ABC transporter</fullName>
    </submittedName>
</protein>
<dbReference type="AlphaFoldDB" id="A0A060DDK2"/>
<feature type="domain" description="Solute-binding protein family 5" evidence="6">
    <location>
        <begin position="103"/>
        <end position="456"/>
    </location>
</feature>
<dbReference type="Proteomes" id="UP000027186">
    <property type="component" value="Chromosome"/>
</dbReference>
<evidence type="ECO:0000256" key="1">
    <source>
        <dbReference type="ARBA" id="ARBA00004418"/>
    </source>
</evidence>
<dbReference type="GO" id="GO:0043190">
    <property type="term" value="C:ATP-binding cassette (ABC) transporter complex"/>
    <property type="evidence" value="ECO:0007669"/>
    <property type="project" value="InterPro"/>
</dbReference>
<dbReference type="InterPro" id="IPR030678">
    <property type="entry name" value="Peptide/Ni-bd"/>
</dbReference>
<evidence type="ECO:0000259" key="6">
    <source>
        <dbReference type="Pfam" id="PF00496"/>
    </source>
</evidence>
<dbReference type="InterPro" id="IPR000914">
    <property type="entry name" value="SBP_5_dom"/>
</dbReference>
<dbReference type="EMBL" id="CP007793">
    <property type="protein sequence ID" value="AIB10770.1"/>
    <property type="molecule type" value="Genomic_DNA"/>
</dbReference>
<evidence type="ECO:0000313" key="7">
    <source>
        <dbReference type="EMBL" id="AIB10770.1"/>
    </source>
</evidence>
<dbReference type="Gene3D" id="3.40.190.10">
    <property type="entry name" value="Periplasmic binding protein-like II"/>
    <property type="match status" value="1"/>
</dbReference>
<dbReference type="Gene3D" id="3.10.105.10">
    <property type="entry name" value="Dipeptide-binding Protein, Domain 3"/>
    <property type="match status" value="1"/>
</dbReference>
<comment type="similarity">
    <text evidence="2">Belongs to the bacterial solute-binding protein 5 family.</text>
</comment>
<proteinExistence type="inferred from homology"/>
<evidence type="ECO:0000256" key="4">
    <source>
        <dbReference type="ARBA" id="ARBA00022729"/>
    </source>
</evidence>
<evidence type="ECO:0000313" key="8">
    <source>
        <dbReference type="Proteomes" id="UP000027186"/>
    </source>
</evidence>
<evidence type="ECO:0000256" key="3">
    <source>
        <dbReference type="ARBA" id="ARBA00022448"/>
    </source>
</evidence>
<keyword evidence="4 5" id="KW-0732">Signal</keyword>
<feature type="signal peptide" evidence="5">
    <location>
        <begin position="1"/>
        <end position="30"/>
    </location>
</feature>
<dbReference type="PANTHER" id="PTHR30290">
    <property type="entry name" value="PERIPLASMIC BINDING COMPONENT OF ABC TRANSPORTER"/>
    <property type="match status" value="1"/>
</dbReference>
<dbReference type="KEGG" id="abq:ABAZ39_01785"/>
<gene>
    <name evidence="7" type="ORF">ABAZ39_01785</name>
</gene>
<dbReference type="SUPFAM" id="SSF53850">
    <property type="entry name" value="Periplasmic binding protein-like II"/>
    <property type="match status" value="1"/>
</dbReference>
<dbReference type="Pfam" id="PF00496">
    <property type="entry name" value="SBP_bac_5"/>
    <property type="match status" value="1"/>
</dbReference>
<organism evidence="7 8">
    <name type="scientific">Azospirillum argentinense</name>
    <dbReference type="NCBI Taxonomy" id="2970906"/>
    <lineage>
        <taxon>Bacteria</taxon>
        <taxon>Pseudomonadati</taxon>
        <taxon>Pseudomonadota</taxon>
        <taxon>Alphaproteobacteria</taxon>
        <taxon>Rhodospirillales</taxon>
        <taxon>Azospirillaceae</taxon>
        <taxon>Azospirillum</taxon>
    </lineage>
</organism>